<feature type="transmembrane region" description="Helical" evidence="1">
    <location>
        <begin position="29"/>
        <end position="48"/>
    </location>
</feature>
<dbReference type="Gramene" id="Solyc05g015430.1.1">
    <property type="protein sequence ID" value="Solyc05g015430.1.1.1"/>
    <property type="gene ID" value="Solyc05g015430.1"/>
</dbReference>
<keyword evidence="1" id="KW-1133">Transmembrane helix</keyword>
<evidence type="ECO:0000313" key="3">
    <source>
        <dbReference type="Proteomes" id="UP000004994"/>
    </source>
</evidence>
<dbReference type="InParanoid" id="A0A3Q7GDV6"/>
<reference evidence="2" key="1">
    <citation type="journal article" date="2012" name="Nature">
        <title>The tomato genome sequence provides insights into fleshy fruit evolution.</title>
        <authorList>
            <consortium name="Tomato Genome Consortium"/>
        </authorList>
    </citation>
    <scope>NUCLEOTIDE SEQUENCE [LARGE SCALE GENOMIC DNA]</scope>
    <source>
        <strain evidence="2">cv. Heinz 1706</strain>
    </source>
</reference>
<accession>A0A3Q7GDV6</accession>
<name>A0A3Q7GDV6_SOLLC</name>
<keyword evidence="3" id="KW-1185">Reference proteome</keyword>
<dbReference type="EnsemblPlants" id="Solyc05g015430.1.1">
    <property type="protein sequence ID" value="Solyc05g015430.1.1.1"/>
    <property type="gene ID" value="Solyc05g015430.1"/>
</dbReference>
<protein>
    <submittedName>
        <fullName evidence="2">Uncharacterized protein</fullName>
    </submittedName>
</protein>
<dbReference type="Proteomes" id="UP000004994">
    <property type="component" value="Chromosome 5"/>
</dbReference>
<keyword evidence="1" id="KW-0472">Membrane</keyword>
<keyword evidence="1" id="KW-0812">Transmembrane</keyword>
<organism evidence="2">
    <name type="scientific">Solanum lycopersicum</name>
    <name type="common">Tomato</name>
    <name type="synonym">Lycopersicon esculentum</name>
    <dbReference type="NCBI Taxonomy" id="4081"/>
    <lineage>
        <taxon>Eukaryota</taxon>
        <taxon>Viridiplantae</taxon>
        <taxon>Streptophyta</taxon>
        <taxon>Embryophyta</taxon>
        <taxon>Tracheophyta</taxon>
        <taxon>Spermatophyta</taxon>
        <taxon>Magnoliopsida</taxon>
        <taxon>eudicotyledons</taxon>
        <taxon>Gunneridae</taxon>
        <taxon>Pentapetalae</taxon>
        <taxon>asterids</taxon>
        <taxon>lamiids</taxon>
        <taxon>Solanales</taxon>
        <taxon>Solanaceae</taxon>
        <taxon>Solanoideae</taxon>
        <taxon>Solaneae</taxon>
        <taxon>Solanum</taxon>
        <taxon>Solanum subgen. Lycopersicon</taxon>
    </lineage>
</organism>
<evidence type="ECO:0000313" key="2">
    <source>
        <dbReference type="EnsemblPlants" id="Solyc05g015430.1.1.1"/>
    </source>
</evidence>
<proteinExistence type="predicted"/>
<sequence>MNCFTFVFKILLRSINNFEFSRKNDDEQIQFRILIMMHIILIIIQFCIF</sequence>
<dbReference type="PaxDb" id="4081-Solyc05g015430.1.1"/>
<reference evidence="2" key="2">
    <citation type="submission" date="2019-01" db="UniProtKB">
        <authorList>
            <consortium name="EnsemblPlants"/>
        </authorList>
    </citation>
    <scope>IDENTIFICATION</scope>
    <source>
        <strain evidence="2">cv. Heinz 1706</strain>
    </source>
</reference>
<evidence type="ECO:0000256" key="1">
    <source>
        <dbReference type="SAM" id="Phobius"/>
    </source>
</evidence>
<dbReference type="AlphaFoldDB" id="A0A3Q7GDV6"/>